<keyword evidence="2 7" id="KW-0808">Transferase</keyword>
<dbReference type="Pfam" id="PF01202">
    <property type="entry name" value="SKI"/>
    <property type="match status" value="1"/>
</dbReference>
<gene>
    <name evidence="7" type="primary">aroK</name>
    <name evidence="8" type="ORF">SINU_06435</name>
</gene>
<dbReference type="GO" id="GO:0000287">
    <property type="term" value="F:magnesium ion binding"/>
    <property type="evidence" value="ECO:0007669"/>
    <property type="project" value="UniProtKB-UniRule"/>
</dbReference>
<feature type="binding site" evidence="7">
    <location>
        <position position="15"/>
    </location>
    <ligand>
        <name>Mg(2+)</name>
        <dbReference type="ChEBI" id="CHEBI:18420"/>
    </ligand>
</feature>
<accession>A0A0U1QPL0</accession>
<dbReference type="GO" id="GO:0009073">
    <property type="term" value="P:aromatic amino acid family biosynthetic process"/>
    <property type="evidence" value="ECO:0007669"/>
    <property type="project" value="UniProtKB-KW"/>
</dbReference>
<keyword evidence="7" id="KW-0479">Metal-binding</keyword>
<dbReference type="EC" id="2.7.1.71" evidence="7"/>
<organism evidence="8 9">
    <name type="scientific">Sporolactobacillus inulinus CASD</name>
    <dbReference type="NCBI Taxonomy" id="1069536"/>
    <lineage>
        <taxon>Bacteria</taxon>
        <taxon>Bacillati</taxon>
        <taxon>Bacillota</taxon>
        <taxon>Bacilli</taxon>
        <taxon>Bacillales</taxon>
        <taxon>Sporolactobacillaceae</taxon>
        <taxon>Sporolactobacillus</taxon>
    </lineage>
</organism>
<dbReference type="OrthoDB" id="9800332at2"/>
<comment type="pathway">
    <text evidence="7">Metabolic intermediate biosynthesis; chorismate biosynthesis; chorismate from D-erythrose 4-phosphate and phosphoenolpyruvate: step 5/7.</text>
</comment>
<comment type="subcellular location">
    <subcellularLocation>
        <location evidence="7">Cytoplasm</location>
    </subcellularLocation>
</comment>
<keyword evidence="6 7" id="KW-0057">Aromatic amino acid biosynthesis</keyword>
<evidence type="ECO:0000256" key="6">
    <source>
        <dbReference type="ARBA" id="ARBA00023141"/>
    </source>
</evidence>
<dbReference type="STRING" id="1069536.SINU_06435"/>
<reference evidence="8 9" key="1">
    <citation type="journal article" date="2011" name="J. Bacteriol.">
        <title>Draft genome sequence of Sporolactobacillus inulinus strain CASD, an efficient D-lactic acid-producing bacterium with high-concentration lactate tolerance capability.</title>
        <authorList>
            <person name="Yu B."/>
            <person name="Su F."/>
            <person name="Wang L."/>
            <person name="Xu K."/>
            <person name="Zhao B."/>
            <person name="Xu P."/>
        </authorList>
    </citation>
    <scope>NUCLEOTIDE SEQUENCE [LARGE SCALE GENOMIC DNA]</scope>
    <source>
        <strain evidence="8 9">CASD</strain>
    </source>
</reference>
<evidence type="ECO:0000256" key="4">
    <source>
        <dbReference type="ARBA" id="ARBA00022777"/>
    </source>
</evidence>
<feature type="binding site" evidence="7">
    <location>
        <position position="33"/>
    </location>
    <ligand>
        <name>substrate</name>
    </ligand>
</feature>
<dbReference type="PRINTS" id="PR01100">
    <property type="entry name" value="SHIKIMTKNASE"/>
</dbReference>
<dbReference type="SUPFAM" id="SSF52540">
    <property type="entry name" value="P-loop containing nucleoside triphosphate hydrolases"/>
    <property type="match status" value="1"/>
</dbReference>
<name>A0A0U1QPL0_9BACL</name>
<dbReference type="PANTHER" id="PTHR21087">
    <property type="entry name" value="SHIKIMATE KINASE"/>
    <property type="match status" value="1"/>
</dbReference>
<evidence type="ECO:0000256" key="2">
    <source>
        <dbReference type="ARBA" id="ARBA00022679"/>
    </source>
</evidence>
<dbReference type="GO" id="GO:0004765">
    <property type="term" value="F:shikimate kinase activity"/>
    <property type="evidence" value="ECO:0007669"/>
    <property type="project" value="UniProtKB-UniRule"/>
</dbReference>
<dbReference type="PANTHER" id="PTHR21087:SF16">
    <property type="entry name" value="SHIKIMATE KINASE 1, CHLOROPLASTIC"/>
    <property type="match status" value="1"/>
</dbReference>
<comment type="similarity">
    <text evidence="7">Belongs to the shikimate kinase family.</text>
</comment>
<dbReference type="GO" id="GO:0005524">
    <property type="term" value="F:ATP binding"/>
    <property type="evidence" value="ECO:0007669"/>
    <property type="project" value="UniProtKB-UniRule"/>
</dbReference>
<evidence type="ECO:0000313" key="9">
    <source>
        <dbReference type="Proteomes" id="UP000035553"/>
    </source>
</evidence>
<comment type="catalytic activity">
    <reaction evidence="7">
        <text>shikimate + ATP = 3-phosphoshikimate + ADP + H(+)</text>
        <dbReference type="Rhea" id="RHEA:13121"/>
        <dbReference type="ChEBI" id="CHEBI:15378"/>
        <dbReference type="ChEBI" id="CHEBI:30616"/>
        <dbReference type="ChEBI" id="CHEBI:36208"/>
        <dbReference type="ChEBI" id="CHEBI:145989"/>
        <dbReference type="ChEBI" id="CHEBI:456216"/>
        <dbReference type="EC" id="2.7.1.71"/>
    </reaction>
</comment>
<keyword evidence="7" id="KW-0460">Magnesium</keyword>
<feature type="binding site" evidence="7">
    <location>
        <position position="78"/>
    </location>
    <ligand>
        <name>substrate</name>
    </ligand>
</feature>
<evidence type="ECO:0000256" key="7">
    <source>
        <dbReference type="HAMAP-Rule" id="MF_00109"/>
    </source>
</evidence>
<dbReference type="HAMAP" id="MF_00109">
    <property type="entry name" value="Shikimate_kinase"/>
    <property type="match status" value="1"/>
</dbReference>
<dbReference type="GO" id="GO:0008652">
    <property type="term" value="P:amino acid biosynthetic process"/>
    <property type="evidence" value="ECO:0007669"/>
    <property type="project" value="UniProtKB-KW"/>
</dbReference>
<keyword evidence="1 7" id="KW-0028">Amino-acid biosynthesis</keyword>
<keyword evidence="7" id="KW-0963">Cytoplasm</keyword>
<keyword evidence="9" id="KW-1185">Reference proteome</keyword>
<evidence type="ECO:0000256" key="5">
    <source>
        <dbReference type="ARBA" id="ARBA00022840"/>
    </source>
</evidence>
<dbReference type="GO" id="GO:0009423">
    <property type="term" value="P:chorismate biosynthetic process"/>
    <property type="evidence" value="ECO:0007669"/>
    <property type="project" value="UniProtKB-UniRule"/>
</dbReference>
<evidence type="ECO:0000256" key="1">
    <source>
        <dbReference type="ARBA" id="ARBA00022605"/>
    </source>
</evidence>
<keyword evidence="3 7" id="KW-0547">Nucleotide-binding</keyword>
<dbReference type="InterPro" id="IPR027417">
    <property type="entry name" value="P-loop_NTPase"/>
</dbReference>
<dbReference type="EMBL" id="AFVQ02000080">
    <property type="protein sequence ID" value="KLI02738.1"/>
    <property type="molecule type" value="Genomic_DNA"/>
</dbReference>
<dbReference type="AlphaFoldDB" id="A0A0U1QPL0"/>
<evidence type="ECO:0000256" key="3">
    <source>
        <dbReference type="ARBA" id="ARBA00022741"/>
    </source>
</evidence>
<feature type="binding site" evidence="7">
    <location>
        <begin position="11"/>
        <end position="16"/>
    </location>
    <ligand>
        <name>ATP</name>
        <dbReference type="ChEBI" id="CHEBI:30616"/>
    </ligand>
</feature>
<feature type="binding site" evidence="7">
    <location>
        <position position="135"/>
    </location>
    <ligand>
        <name>substrate</name>
    </ligand>
</feature>
<dbReference type="GO" id="GO:0005829">
    <property type="term" value="C:cytosol"/>
    <property type="evidence" value="ECO:0007669"/>
    <property type="project" value="TreeGrafter"/>
</dbReference>
<keyword evidence="4 7" id="KW-0418">Kinase</keyword>
<sequence length="173" mass="19247">MAQCILIGFMGSGKTTVGRLMAETTRTPHLDLDELIIAQSGQSINQIFAAHGEAYFRDLESQVLRSAMRAEGILSTGGGTPVRKENRDLLAQSGIPVIFLKASPEVIRARLKEASDRPLLRKLSARQFVHLHEEREAYYAQAADLTVVTNHRKPADIVREILTRADLLESKRK</sequence>
<dbReference type="RefSeq" id="WP_010025188.1">
    <property type="nucleotide sequence ID" value="NZ_AFVQ02000080.1"/>
</dbReference>
<comment type="cofactor">
    <cofactor evidence="7">
        <name>Mg(2+)</name>
        <dbReference type="ChEBI" id="CHEBI:18420"/>
    </cofactor>
    <text evidence="7">Binds 1 Mg(2+) ion per subunit.</text>
</comment>
<proteinExistence type="inferred from homology"/>
<feature type="binding site" evidence="7">
    <location>
        <position position="117"/>
    </location>
    <ligand>
        <name>ATP</name>
        <dbReference type="ChEBI" id="CHEBI:30616"/>
    </ligand>
</feature>
<comment type="subunit">
    <text evidence="7">Monomer.</text>
</comment>
<comment type="function">
    <text evidence="7">Catalyzes the specific phosphorylation of the 3-hydroxyl group of shikimic acid using ATP as a cosubstrate.</text>
</comment>
<dbReference type="Proteomes" id="UP000035553">
    <property type="component" value="Unassembled WGS sequence"/>
</dbReference>
<feature type="binding site" evidence="7">
    <location>
        <position position="152"/>
    </location>
    <ligand>
        <name>ATP</name>
        <dbReference type="ChEBI" id="CHEBI:30616"/>
    </ligand>
</feature>
<protein>
    <recommendedName>
        <fullName evidence="7">Shikimate kinase</fullName>
        <shortName evidence="7">SK</shortName>
        <ecNumber evidence="7">2.7.1.71</ecNumber>
    </recommendedName>
</protein>
<dbReference type="UniPathway" id="UPA00053">
    <property type="reaction ID" value="UER00088"/>
</dbReference>
<dbReference type="InterPro" id="IPR000623">
    <property type="entry name" value="Shikimate_kinase/TSH1"/>
</dbReference>
<keyword evidence="5 7" id="KW-0067">ATP-binding</keyword>
<dbReference type="Gene3D" id="3.40.50.300">
    <property type="entry name" value="P-loop containing nucleotide triphosphate hydrolases"/>
    <property type="match status" value="1"/>
</dbReference>
<comment type="caution">
    <text evidence="8">The sequence shown here is derived from an EMBL/GenBank/DDBJ whole genome shotgun (WGS) entry which is preliminary data.</text>
</comment>
<dbReference type="CDD" id="cd00464">
    <property type="entry name" value="SK"/>
    <property type="match status" value="1"/>
</dbReference>
<feature type="binding site" evidence="7">
    <location>
        <position position="57"/>
    </location>
    <ligand>
        <name>substrate</name>
    </ligand>
</feature>
<evidence type="ECO:0000313" key="8">
    <source>
        <dbReference type="EMBL" id="KLI02738.1"/>
    </source>
</evidence>
<dbReference type="InterPro" id="IPR031322">
    <property type="entry name" value="Shikimate/glucono_kinase"/>
</dbReference>